<dbReference type="Proteomes" id="UP000261640">
    <property type="component" value="Unplaced"/>
</dbReference>
<comment type="subcellular location">
    <subcellularLocation>
        <location evidence="1 6">Nucleus</location>
    </subcellularLocation>
</comment>
<dbReference type="PROSITE" id="PS01283">
    <property type="entry name" value="TBOX_1"/>
    <property type="match status" value="1"/>
</dbReference>
<accession>A0A7N8WS98</accession>
<keyword evidence="9" id="KW-1185">Reference proteome</keyword>
<keyword evidence="4" id="KW-0804">Transcription</keyword>
<evidence type="ECO:0000256" key="5">
    <source>
        <dbReference type="ARBA" id="ARBA00023242"/>
    </source>
</evidence>
<dbReference type="SMART" id="SM00425">
    <property type="entry name" value="TBOX"/>
    <property type="match status" value="1"/>
</dbReference>
<evidence type="ECO:0000313" key="8">
    <source>
        <dbReference type="Ensembl" id="ENSMAMP00000040262.1"/>
    </source>
</evidence>
<dbReference type="GO" id="GO:0003007">
    <property type="term" value="P:heart morphogenesis"/>
    <property type="evidence" value="ECO:0007669"/>
    <property type="project" value="TreeGrafter"/>
</dbReference>
<evidence type="ECO:0000256" key="4">
    <source>
        <dbReference type="ARBA" id="ARBA00023163"/>
    </source>
</evidence>
<dbReference type="Ensembl" id="ENSMAMT00000054446.1">
    <property type="protein sequence ID" value="ENSMAMP00000040262.1"/>
    <property type="gene ID" value="ENSMAMG00000006543.2"/>
</dbReference>
<keyword evidence="5 6" id="KW-0539">Nucleus</keyword>
<name>A0A7N8WS98_9TELE</name>
<keyword evidence="3 6" id="KW-0238">DNA-binding</keyword>
<dbReference type="GO" id="GO:0000978">
    <property type="term" value="F:RNA polymerase II cis-regulatory region sequence-specific DNA binding"/>
    <property type="evidence" value="ECO:0007669"/>
    <property type="project" value="InterPro"/>
</dbReference>
<dbReference type="GO" id="GO:0007389">
    <property type="term" value="P:pattern specification process"/>
    <property type="evidence" value="ECO:0007669"/>
    <property type="project" value="TreeGrafter"/>
</dbReference>
<dbReference type="GO" id="GO:0045893">
    <property type="term" value="P:positive regulation of DNA-templated transcription"/>
    <property type="evidence" value="ECO:0007669"/>
    <property type="project" value="InterPro"/>
</dbReference>
<dbReference type="InterPro" id="IPR046360">
    <property type="entry name" value="T-box_DNA-bd"/>
</dbReference>
<feature type="domain" description="T-box" evidence="7">
    <location>
        <begin position="121"/>
        <end position="287"/>
    </location>
</feature>
<dbReference type="GO" id="GO:0005634">
    <property type="term" value="C:nucleus"/>
    <property type="evidence" value="ECO:0007669"/>
    <property type="project" value="UniProtKB-SubCell"/>
</dbReference>
<dbReference type="AlphaFoldDB" id="A0A7N8WS98"/>
<keyword evidence="2" id="KW-0805">Transcription regulation</keyword>
<evidence type="ECO:0000256" key="6">
    <source>
        <dbReference type="PROSITE-ProRule" id="PRU00201"/>
    </source>
</evidence>
<dbReference type="InterPro" id="IPR018186">
    <property type="entry name" value="TF_T-box_CS"/>
</dbReference>
<comment type="caution">
    <text evidence="6">Lacks conserved residue(s) required for the propagation of feature annotation.</text>
</comment>
<dbReference type="GO" id="GO:0000981">
    <property type="term" value="F:DNA-binding transcription factor activity, RNA polymerase II-specific"/>
    <property type="evidence" value="ECO:0007669"/>
    <property type="project" value="TreeGrafter"/>
</dbReference>
<evidence type="ECO:0000259" key="7">
    <source>
        <dbReference type="PROSITE" id="PS50252"/>
    </source>
</evidence>
<dbReference type="GO" id="GO:0001708">
    <property type="term" value="P:cell fate specification"/>
    <property type="evidence" value="ECO:0007669"/>
    <property type="project" value="TreeGrafter"/>
</dbReference>
<dbReference type="FunFam" id="2.60.40.820:FF:000007">
    <property type="entry name" value="T-box transcription factor"/>
    <property type="match status" value="1"/>
</dbReference>
<dbReference type="PANTHER" id="PTHR11267">
    <property type="entry name" value="T-BOX PROTEIN-RELATED"/>
    <property type="match status" value="1"/>
</dbReference>
<evidence type="ECO:0000256" key="2">
    <source>
        <dbReference type="ARBA" id="ARBA00023015"/>
    </source>
</evidence>
<evidence type="ECO:0000313" key="9">
    <source>
        <dbReference type="Proteomes" id="UP000261640"/>
    </source>
</evidence>
<protein>
    <recommendedName>
        <fullName evidence="7">T-box domain-containing protein</fullName>
    </recommendedName>
</protein>
<organism evidence="8 9">
    <name type="scientific">Mastacembelus armatus</name>
    <name type="common">zig-zag eel</name>
    <dbReference type="NCBI Taxonomy" id="205130"/>
    <lineage>
        <taxon>Eukaryota</taxon>
        <taxon>Metazoa</taxon>
        <taxon>Chordata</taxon>
        <taxon>Craniata</taxon>
        <taxon>Vertebrata</taxon>
        <taxon>Euteleostomi</taxon>
        <taxon>Actinopterygii</taxon>
        <taxon>Neopterygii</taxon>
        <taxon>Teleostei</taxon>
        <taxon>Neoteleostei</taxon>
        <taxon>Acanthomorphata</taxon>
        <taxon>Anabantaria</taxon>
        <taxon>Synbranchiformes</taxon>
        <taxon>Mastacembelidae</taxon>
        <taxon>Mastacembelus</taxon>
    </lineage>
</organism>
<evidence type="ECO:0000256" key="1">
    <source>
        <dbReference type="ARBA" id="ARBA00004123"/>
    </source>
</evidence>
<dbReference type="GeneTree" id="ENSGT00940000164254"/>
<reference evidence="8" key="1">
    <citation type="submission" date="2025-08" db="UniProtKB">
        <authorList>
            <consortium name="Ensembl"/>
        </authorList>
    </citation>
    <scope>IDENTIFICATION</scope>
</reference>
<dbReference type="InParanoid" id="A0A7N8WS98"/>
<reference evidence="8" key="2">
    <citation type="submission" date="2025-09" db="UniProtKB">
        <authorList>
            <consortium name="Ensembl"/>
        </authorList>
    </citation>
    <scope>IDENTIFICATION</scope>
</reference>
<dbReference type="PROSITE" id="PS50252">
    <property type="entry name" value="TBOX_3"/>
    <property type="match status" value="1"/>
</dbReference>
<dbReference type="PRINTS" id="PR00937">
    <property type="entry name" value="TBOX"/>
</dbReference>
<dbReference type="Gene3D" id="2.60.40.820">
    <property type="entry name" value="Transcription factor, T-box"/>
    <property type="match status" value="1"/>
</dbReference>
<dbReference type="SUPFAM" id="SSF49417">
    <property type="entry name" value="p53-like transcription factors"/>
    <property type="match status" value="1"/>
</dbReference>
<dbReference type="PANTHER" id="PTHR11267:SF204">
    <property type="entry name" value="SPADETAIL"/>
    <property type="match status" value="1"/>
</dbReference>
<dbReference type="GO" id="GO:0000785">
    <property type="term" value="C:chromatin"/>
    <property type="evidence" value="ECO:0007669"/>
    <property type="project" value="TreeGrafter"/>
</dbReference>
<sequence>MFKSLDCKLTTLPSIAHSAALPFLPSVFHVSGLLSAGSIRGPVFLPGHLRWGVMLDVFGHKASKTVFLITTASARFLRKYFPVLSTFACCIVSTDSKLNLGMPLSPSAADSYQQDCIRMTLENVDLWRSFHSIGTEMIITKHGRRMFPHCSISLSGLQPLANYVIIMEMVPVDNFKYKYAKHSSLEQWEVAGKAEPQPPCRTYMHPDSPATGNHWMNQPLSFLKMKLTNNTLDQHGHIILHSMHRYCPRFHVIQADSPYTVRWCPFKTFSFAETTFTAVTAYQNPKVQIHQKYSEVISNPLLFI</sequence>
<dbReference type="InterPro" id="IPR036960">
    <property type="entry name" value="T-box_sf"/>
</dbReference>
<proteinExistence type="predicted"/>
<dbReference type="Pfam" id="PF00907">
    <property type="entry name" value="T-box"/>
    <property type="match status" value="1"/>
</dbReference>
<dbReference type="InterPro" id="IPR001699">
    <property type="entry name" value="TF_T-box"/>
</dbReference>
<evidence type="ECO:0000256" key="3">
    <source>
        <dbReference type="ARBA" id="ARBA00023125"/>
    </source>
</evidence>
<dbReference type="InterPro" id="IPR008967">
    <property type="entry name" value="p53-like_TF_DNA-bd_sf"/>
</dbReference>